<keyword evidence="6" id="KW-1185">Reference proteome</keyword>
<dbReference type="InterPro" id="IPR025827">
    <property type="entry name" value="Zn_ribbon_recom_dom"/>
</dbReference>
<evidence type="ECO:0000256" key="1">
    <source>
        <dbReference type="ARBA" id="ARBA00023125"/>
    </source>
</evidence>
<feature type="coiled-coil region" evidence="3">
    <location>
        <begin position="106"/>
        <end position="174"/>
    </location>
</feature>
<reference evidence="5" key="1">
    <citation type="journal article" date="2023" name="J. Hazard. Mater.">
        <title>Anaerobic biodegradation of pyrene and benzo[a]pyrene by a new sulfate-reducing Desulforamulus aquiferis strain DSA.</title>
        <authorList>
            <person name="Zhang Z."/>
            <person name="Sun J."/>
            <person name="Gong X."/>
            <person name="Wang C."/>
            <person name="Wang H."/>
        </authorList>
    </citation>
    <scope>NUCLEOTIDE SEQUENCE</scope>
    <source>
        <strain evidence="5">DSA</strain>
    </source>
</reference>
<name>A0AAW7ZFG0_9FIRM</name>
<dbReference type="GO" id="GO:0000150">
    <property type="term" value="F:DNA strand exchange activity"/>
    <property type="evidence" value="ECO:0007669"/>
    <property type="project" value="TreeGrafter"/>
</dbReference>
<dbReference type="EMBL" id="JARPTC010000017">
    <property type="protein sequence ID" value="MDO7787904.1"/>
    <property type="molecule type" value="Genomic_DNA"/>
</dbReference>
<sequence length="240" mass="27657">MFWKVQAKMDGNKKLAARYKAKVSYLLTGLIYCAQCGSALVGDSSSYKTKEGIVKNYYYDCNRKDRQQACDNPKTRKDLVENMVLDKLHKEIFRPERIAVICQKINDFNQSQAKEVNEELNHYKKELSDSINQLDNLVMAVANGAPYELFDEKIKDLQNKKVHLESKILKVELLSRRELITEEMISNYLNEHRQAVEEKDIDACKKFIHNYVEKVIVDKDDITIKIHFQYCGYGGGGGGS</sequence>
<dbReference type="GO" id="GO:0003677">
    <property type="term" value="F:DNA binding"/>
    <property type="evidence" value="ECO:0007669"/>
    <property type="project" value="UniProtKB-KW"/>
</dbReference>
<protein>
    <submittedName>
        <fullName evidence="5">Zinc ribbon domain-containing protein</fullName>
    </submittedName>
</protein>
<accession>A0AAW7ZFG0</accession>
<comment type="caution">
    <text evidence="5">The sequence shown here is derived from an EMBL/GenBank/DDBJ whole genome shotgun (WGS) entry which is preliminary data.</text>
</comment>
<evidence type="ECO:0000259" key="4">
    <source>
        <dbReference type="Pfam" id="PF13408"/>
    </source>
</evidence>
<organism evidence="5 6">
    <name type="scientific">Desulforamulus aquiferis</name>
    <dbReference type="NCBI Taxonomy" id="1397668"/>
    <lineage>
        <taxon>Bacteria</taxon>
        <taxon>Bacillati</taxon>
        <taxon>Bacillota</taxon>
        <taxon>Clostridia</taxon>
        <taxon>Eubacteriales</taxon>
        <taxon>Peptococcaceae</taxon>
        <taxon>Desulforamulus</taxon>
    </lineage>
</organism>
<reference evidence="5" key="2">
    <citation type="submission" date="2023-03" db="EMBL/GenBank/DDBJ databases">
        <authorList>
            <person name="Zhang Z."/>
        </authorList>
    </citation>
    <scope>NUCLEOTIDE SEQUENCE</scope>
    <source>
        <strain evidence="5">DSA</strain>
    </source>
</reference>
<dbReference type="Gene3D" id="3.90.1750.20">
    <property type="entry name" value="Putative Large Serine Recombinase, Chain B, Domain 2"/>
    <property type="match status" value="1"/>
</dbReference>
<keyword evidence="1" id="KW-0238">DNA-binding</keyword>
<gene>
    <name evidence="5" type="ORF">P6N53_11795</name>
</gene>
<dbReference type="InterPro" id="IPR050639">
    <property type="entry name" value="SSR_resolvase"/>
</dbReference>
<feature type="domain" description="Recombinase zinc beta ribbon" evidence="4">
    <location>
        <begin position="26"/>
        <end position="88"/>
    </location>
</feature>
<evidence type="ECO:0000256" key="3">
    <source>
        <dbReference type="SAM" id="Coils"/>
    </source>
</evidence>
<evidence type="ECO:0000256" key="2">
    <source>
        <dbReference type="ARBA" id="ARBA00023172"/>
    </source>
</evidence>
<dbReference type="InterPro" id="IPR038109">
    <property type="entry name" value="DNA_bind_recomb_sf"/>
</dbReference>
<dbReference type="Proteomes" id="UP001172911">
    <property type="component" value="Unassembled WGS sequence"/>
</dbReference>
<dbReference type="PANTHER" id="PTHR30461:SF2">
    <property type="entry name" value="SERINE RECOMBINASE PINE-RELATED"/>
    <property type="match status" value="1"/>
</dbReference>
<evidence type="ECO:0000313" key="6">
    <source>
        <dbReference type="Proteomes" id="UP001172911"/>
    </source>
</evidence>
<evidence type="ECO:0000313" key="5">
    <source>
        <dbReference type="EMBL" id="MDO7787904.1"/>
    </source>
</evidence>
<dbReference type="PANTHER" id="PTHR30461">
    <property type="entry name" value="DNA-INVERTASE FROM LAMBDOID PROPHAGE"/>
    <property type="match status" value="1"/>
</dbReference>
<dbReference type="Pfam" id="PF13408">
    <property type="entry name" value="Zn_ribbon_recom"/>
    <property type="match status" value="1"/>
</dbReference>
<dbReference type="AlphaFoldDB" id="A0AAW7ZFG0"/>
<proteinExistence type="predicted"/>
<keyword evidence="2" id="KW-0233">DNA recombination</keyword>
<keyword evidence="3" id="KW-0175">Coiled coil</keyword>